<dbReference type="PANTHER" id="PTHR36842">
    <property type="entry name" value="PROTEIN TOLB HOMOLOG"/>
    <property type="match status" value="1"/>
</dbReference>
<dbReference type="Pfam" id="PF01345">
    <property type="entry name" value="DUF11"/>
    <property type="match status" value="1"/>
</dbReference>
<evidence type="ECO:0000313" key="5">
    <source>
        <dbReference type="Proteomes" id="UP001145799"/>
    </source>
</evidence>
<name>A0A9X3PQC9_9ACTN</name>
<proteinExistence type="inferred from homology"/>
<dbReference type="Pfam" id="PF07676">
    <property type="entry name" value="PD40"/>
    <property type="match status" value="3"/>
</dbReference>
<dbReference type="EMBL" id="JAPZVQ010000020">
    <property type="protein sequence ID" value="MDA1387888.1"/>
    <property type="molecule type" value="Genomic_DNA"/>
</dbReference>
<dbReference type="Gene3D" id="2.120.10.30">
    <property type="entry name" value="TolB, C-terminal domain"/>
    <property type="match status" value="2"/>
</dbReference>
<organism evidence="4 5">
    <name type="scientific">Glycomyces lechevalierae</name>
    <dbReference type="NCBI Taxonomy" id="256034"/>
    <lineage>
        <taxon>Bacteria</taxon>
        <taxon>Bacillati</taxon>
        <taxon>Actinomycetota</taxon>
        <taxon>Actinomycetes</taxon>
        <taxon>Glycomycetales</taxon>
        <taxon>Glycomycetaceae</taxon>
        <taxon>Glycomyces</taxon>
    </lineage>
</organism>
<comment type="caution">
    <text evidence="4">The sequence shown here is derived from an EMBL/GenBank/DDBJ whole genome shotgun (WGS) entry which is preliminary data.</text>
</comment>
<dbReference type="AlphaFoldDB" id="A0A9X3PQC9"/>
<evidence type="ECO:0000256" key="2">
    <source>
        <dbReference type="SAM" id="MobiDB-lite"/>
    </source>
</evidence>
<evidence type="ECO:0000313" key="4">
    <source>
        <dbReference type="EMBL" id="MDA1387888.1"/>
    </source>
</evidence>
<dbReference type="PANTHER" id="PTHR36842:SF1">
    <property type="entry name" value="PROTEIN TOLB"/>
    <property type="match status" value="1"/>
</dbReference>
<reference evidence="4" key="1">
    <citation type="submission" date="2022-12" db="EMBL/GenBank/DDBJ databases">
        <title>Gycomyces niveus sp.nov., a novel actinomycete isolated from soil in Shouguang.</title>
        <authorList>
            <person name="Yang X."/>
        </authorList>
    </citation>
    <scope>NUCLEOTIDE SEQUENCE</scope>
    <source>
        <strain evidence="4">DSM 44724</strain>
    </source>
</reference>
<feature type="domain" description="DUF11" evidence="3">
    <location>
        <begin position="682"/>
        <end position="791"/>
    </location>
</feature>
<comment type="similarity">
    <text evidence="1">Belongs to the TolB family.</text>
</comment>
<protein>
    <recommendedName>
        <fullName evidence="3">DUF11 domain-containing protein</fullName>
    </recommendedName>
</protein>
<dbReference type="Proteomes" id="UP001145799">
    <property type="component" value="Unassembled WGS sequence"/>
</dbReference>
<accession>A0A9X3PQC9</accession>
<feature type="compositionally biased region" description="Polar residues" evidence="2">
    <location>
        <begin position="783"/>
        <end position="793"/>
    </location>
</feature>
<dbReference type="SUPFAM" id="SSF82171">
    <property type="entry name" value="DPP6 N-terminal domain-like"/>
    <property type="match status" value="2"/>
</dbReference>
<evidence type="ECO:0000256" key="1">
    <source>
        <dbReference type="ARBA" id="ARBA00009820"/>
    </source>
</evidence>
<feature type="region of interest" description="Disordered" evidence="2">
    <location>
        <begin position="776"/>
        <end position="805"/>
    </location>
</feature>
<dbReference type="InterPro" id="IPR011042">
    <property type="entry name" value="6-blade_b-propeller_TolB-like"/>
</dbReference>
<dbReference type="RefSeq" id="WP_270124385.1">
    <property type="nucleotide sequence ID" value="NZ_JAPZVQ010000020.1"/>
</dbReference>
<dbReference type="InterPro" id="IPR011659">
    <property type="entry name" value="WD40"/>
</dbReference>
<gene>
    <name evidence="4" type="ORF">O2L01_23040</name>
</gene>
<dbReference type="SUPFAM" id="SSF50960">
    <property type="entry name" value="TolB, C-terminal domain"/>
    <property type="match status" value="1"/>
</dbReference>
<evidence type="ECO:0000259" key="3">
    <source>
        <dbReference type="Pfam" id="PF01345"/>
    </source>
</evidence>
<dbReference type="InterPro" id="IPR001434">
    <property type="entry name" value="OmcB-like_DUF11"/>
</dbReference>
<sequence length="1020" mass="106815">MRARARSPASEVVMRVLLRALLAAVVAVAAVAVVWSAVNADPPTLEELGDPTEGRLAFSELRYGRSTVAHLDDGGEAYLPLDEYGLNNALQAEQRNGVTVFASDLGTGDDFHREIFALIGEELVQVTDNGSLNQRPSASPDGQWVAFESLDPEGGAWRIHLVRVDGTAEHVLEAVPEGARWPTWSPGSDAIAYESGSRIFRVQAFEEGDEPIQLTDIPSGEPNWSDDGDGGAWIAFSGFSGEDPGVREVMEIPDDLCGNEFPGPCIPYRTLFEAGWTEDAYEPAYTPTGIAFTTTDDDVYGRVYLYEPSGGDGGTFLPVSPDVRRASHPTWLGDVVGYATDLDQSRVWTSLPDGTDPQPHSGAAPYSADEEPAYSPDGRRLAYNTEDFDEYGQSLNGAVRIDDLDDPAADPVVLEAPEAEYYRAPAFSPDGRFLAVEHWFRYPPGGEDALYISEIAVFDLTDPTEPVRRLPHVEAVDENDRLWASVDSGPSWSPDGTRLVYARGWTPFGVAAEPDDYPPLPYSSYASYLHVVDAQFAAAPRQITSAPEGDYGADWSAAWSPVDAGFVVFVRDSVLWSVDPDDCAGPAEDPCTNAAVPLAGDLAERDLSSPAFSPDGTKLAVVAGFVYSPGIAAITPLSTVDPTYDDTTIWTLPATGGDGVQISEDADYYRQFGSPAWQPTADMALYLEPDPAAVLLDDDSTVTLTVSNLGRAASAATVAITLPPGLTVVSAPAGCTADGTLCTVDVMATRTQSQIALVVSGDALGEQPISAVVTPVAVDPDPENNTAATSITVQPRPDEPSTPPGEARLTVAASVEPTPGYVGGDDLTVRFTVGNASTVPLGSVRLTASLPEALPVASAPPGCTPGSPCEIGPLLPGASTDVVFTLSPDAALEAVAAATATADGAAPAGGQAPIIVVQPRIEVNPGLGPPGRPTQVSGTGFPPGAVVAVQWSGGLTGQSTEVTVAASGAFTATLLVFGHDQLGQRDVLAASVSGEAFGTVKAPFLVVPGGFSPPDFVGRR</sequence>
<feature type="region of interest" description="Disordered" evidence="2">
    <location>
        <begin position="347"/>
        <end position="378"/>
    </location>
</feature>